<dbReference type="RefSeq" id="WP_324266387.1">
    <property type="nucleotide sequence ID" value="NZ_JAWLNX010000010.1"/>
</dbReference>
<evidence type="ECO:0000313" key="2">
    <source>
        <dbReference type="Proteomes" id="UP001327093"/>
    </source>
</evidence>
<protein>
    <submittedName>
        <fullName evidence="1">2'-5' RNA ligase family protein</fullName>
    </submittedName>
</protein>
<dbReference type="InterPro" id="IPR009097">
    <property type="entry name" value="Cyclic_Pdiesterase"/>
</dbReference>
<keyword evidence="2" id="KW-1185">Reference proteome</keyword>
<keyword evidence="1" id="KW-0436">Ligase</keyword>
<organism evidence="1 2">
    <name type="scientific">Saccharopolyspora mangrovi</name>
    <dbReference type="NCBI Taxonomy" id="3082379"/>
    <lineage>
        <taxon>Bacteria</taxon>
        <taxon>Bacillati</taxon>
        <taxon>Actinomycetota</taxon>
        <taxon>Actinomycetes</taxon>
        <taxon>Pseudonocardiales</taxon>
        <taxon>Pseudonocardiaceae</taxon>
        <taxon>Saccharopolyspora</taxon>
    </lineage>
</organism>
<dbReference type="GO" id="GO:0016874">
    <property type="term" value="F:ligase activity"/>
    <property type="evidence" value="ECO:0007669"/>
    <property type="project" value="UniProtKB-KW"/>
</dbReference>
<evidence type="ECO:0000313" key="1">
    <source>
        <dbReference type="EMBL" id="MEB3368890.1"/>
    </source>
</evidence>
<gene>
    <name evidence="1" type="ORF">R4I43_15895</name>
</gene>
<dbReference type="Proteomes" id="UP001327093">
    <property type="component" value="Unassembled WGS sequence"/>
</dbReference>
<dbReference type="Pfam" id="PF13563">
    <property type="entry name" value="2_5_RNA_ligase2"/>
    <property type="match status" value="1"/>
</dbReference>
<dbReference type="EMBL" id="JAWLNX010000010">
    <property type="protein sequence ID" value="MEB3368890.1"/>
    <property type="molecule type" value="Genomic_DNA"/>
</dbReference>
<dbReference type="Gene3D" id="3.90.1140.10">
    <property type="entry name" value="Cyclic phosphodiesterase"/>
    <property type="match status" value="1"/>
</dbReference>
<sequence length="172" mass="18349">MAHVGKTGVVVPVPGAQPLLDAVAERCPDTVRTGVPAHLSLLYPFVPAAELDQQADSALTGVFARASPLSVTFAGIVRSGGFLALRPEPADGVAALASAVRSRWPEVVPYGGRYDADPHLTVAMRTTEQRAGAIERELLPNWVPLSAELREAWLVEFDGQWRVRSRSPFGAG</sequence>
<dbReference type="SUPFAM" id="SSF55144">
    <property type="entry name" value="LigT-like"/>
    <property type="match status" value="1"/>
</dbReference>
<accession>A0ABU6ABG5</accession>
<reference evidence="1 2" key="1">
    <citation type="submission" date="2023-10" db="EMBL/GenBank/DDBJ databases">
        <title>Saccharopolyspora sp. nov., isolated from mangrove soil.</title>
        <authorList>
            <person name="Lu Y."/>
            <person name="Liu W."/>
        </authorList>
    </citation>
    <scope>NUCLEOTIDE SEQUENCE [LARGE SCALE GENOMIC DNA]</scope>
    <source>
        <strain evidence="1 2">S2-29</strain>
    </source>
</reference>
<name>A0ABU6ABG5_9PSEU</name>
<comment type="caution">
    <text evidence="1">The sequence shown here is derived from an EMBL/GenBank/DDBJ whole genome shotgun (WGS) entry which is preliminary data.</text>
</comment>
<proteinExistence type="predicted"/>